<evidence type="ECO:0000313" key="3">
    <source>
        <dbReference type="Proteomes" id="UP000176288"/>
    </source>
</evidence>
<feature type="region of interest" description="Disordered" evidence="1">
    <location>
        <begin position="90"/>
        <end position="110"/>
    </location>
</feature>
<evidence type="ECO:0008006" key="4">
    <source>
        <dbReference type="Google" id="ProtNLM"/>
    </source>
</evidence>
<dbReference type="InterPro" id="IPR021400">
    <property type="entry name" value="DUF3039"/>
</dbReference>
<accession>A0A1D9MJG1</accession>
<name>A0A1D9MJG1_9ACTO</name>
<evidence type="ECO:0000313" key="2">
    <source>
        <dbReference type="EMBL" id="AOZ72348.1"/>
    </source>
</evidence>
<feature type="compositionally biased region" description="Basic and acidic residues" evidence="1">
    <location>
        <begin position="26"/>
        <end position="43"/>
    </location>
</feature>
<feature type="region of interest" description="Disordered" evidence="1">
    <location>
        <begin position="1"/>
        <end position="46"/>
    </location>
</feature>
<dbReference type="KEGG" id="avu:BK816_02725"/>
<evidence type="ECO:0000256" key="1">
    <source>
        <dbReference type="SAM" id="MobiDB-lite"/>
    </source>
</evidence>
<dbReference type="Proteomes" id="UP000176288">
    <property type="component" value="Chromosome"/>
</dbReference>
<feature type="compositionally biased region" description="Low complexity" evidence="1">
    <location>
        <begin position="1"/>
        <end position="19"/>
    </location>
</feature>
<keyword evidence="3" id="KW-1185">Reference proteome</keyword>
<dbReference type="Pfam" id="PF11238">
    <property type="entry name" value="DUF3039"/>
    <property type="match status" value="1"/>
</dbReference>
<organism evidence="2 3">
    <name type="scientific">Boudabousia tangfeifanii</name>
    <dbReference type="NCBI Taxonomy" id="1912795"/>
    <lineage>
        <taxon>Bacteria</taxon>
        <taxon>Bacillati</taxon>
        <taxon>Actinomycetota</taxon>
        <taxon>Actinomycetes</taxon>
        <taxon>Actinomycetales</taxon>
        <taxon>Actinomycetaceae</taxon>
        <taxon>Boudabousia</taxon>
    </lineage>
</organism>
<reference evidence="2 3" key="1">
    <citation type="submission" date="2016-10" db="EMBL/GenBank/DDBJ databases">
        <title>Actinomyces aegypiusis sp. nov., isolated from the Aegypius monachus in Qinghai Tibet Plateau China.</title>
        <authorList>
            <person name="Wang Y."/>
        </authorList>
    </citation>
    <scope>NUCLEOTIDE SEQUENCE [LARGE SCALE GENOMIC DNA]</scope>
    <source>
        <strain evidence="2 3">VUL4_3</strain>
    </source>
</reference>
<sequence>MTSLDSPSSPSPAEEPTTAGSVGVLEKPETEPKKDDGDNERYAHYIRPGKAKSGRMVVALCGKIWIPTRNPKDYPVCPTCKAIFESQKGLGKGWPFNGGSGESGNGGSEK</sequence>
<dbReference type="EMBL" id="CP017812">
    <property type="protein sequence ID" value="AOZ72348.1"/>
    <property type="molecule type" value="Genomic_DNA"/>
</dbReference>
<protein>
    <recommendedName>
        <fullName evidence="4">DUF3039 domain-containing protein</fullName>
    </recommendedName>
</protein>
<dbReference type="STRING" id="1912795.BK816_02725"/>
<dbReference type="OrthoDB" id="8481541at2"/>
<gene>
    <name evidence="2" type="ORF">BK816_02725</name>
</gene>
<dbReference type="AlphaFoldDB" id="A0A1D9MJG1"/>
<dbReference type="RefSeq" id="WP_071163814.1">
    <property type="nucleotide sequence ID" value="NZ_CP017812.1"/>
</dbReference>
<proteinExistence type="predicted"/>